<organism evidence="2 3">
    <name type="scientific">Flavivirga jejuensis</name>
    <dbReference type="NCBI Taxonomy" id="870487"/>
    <lineage>
        <taxon>Bacteria</taxon>
        <taxon>Pseudomonadati</taxon>
        <taxon>Bacteroidota</taxon>
        <taxon>Flavobacteriia</taxon>
        <taxon>Flavobacteriales</taxon>
        <taxon>Flavobacteriaceae</taxon>
        <taxon>Flavivirga</taxon>
    </lineage>
</organism>
<feature type="transmembrane region" description="Helical" evidence="1">
    <location>
        <begin position="12"/>
        <end position="30"/>
    </location>
</feature>
<proteinExistence type="predicted"/>
<feature type="transmembrane region" description="Helical" evidence="1">
    <location>
        <begin position="289"/>
        <end position="307"/>
    </location>
</feature>
<evidence type="ECO:0000256" key="1">
    <source>
        <dbReference type="SAM" id="Phobius"/>
    </source>
</evidence>
<dbReference type="RefSeq" id="WP_303302517.1">
    <property type="nucleotide sequence ID" value="NZ_BAABDA010000055.1"/>
</dbReference>
<sequence length="308" mass="35541">MITSIFNKSKSINFIIVFIITLLAFIMARVKLIDEPITVVFVLKQIVLLFICYISVFLLNFIVSKNNLTMENNSYEILLFSLFLLLIVHTTSNTNIICANFFVLLGLRRIMSLRSQKNVEKKLFDAAFWIAIAALFYFWSILFFALILITLVLYPENKLRHWIIPFLGIVTVFVISVSVSIIVYDSFFEIFNISSTINYDFSSYNSIKYLVAITLLLSFGIWSSIFYLQNIKKKKKAFRASFKIIIAAVIIAFLIVLQAPEKSGSEFLFMFAPLAIIIANYIEVIQEKWFKEVFLALLILVPFITLLL</sequence>
<dbReference type="InterPro" id="IPR045625">
    <property type="entry name" value="DUF6427"/>
</dbReference>
<feature type="transmembrane region" description="Helical" evidence="1">
    <location>
        <begin position="166"/>
        <end position="187"/>
    </location>
</feature>
<feature type="transmembrane region" description="Helical" evidence="1">
    <location>
        <begin position="265"/>
        <end position="282"/>
    </location>
</feature>
<protein>
    <submittedName>
        <fullName evidence="2">DUF6427 family protein</fullName>
    </submittedName>
</protein>
<keyword evidence="3" id="KW-1185">Reference proteome</keyword>
<dbReference type="EMBL" id="JAUOEL010000005">
    <property type="protein sequence ID" value="MDO5975324.1"/>
    <property type="molecule type" value="Genomic_DNA"/>
</dbReference>
<gene>
    <name evidence="2" type="ORF">Q4Q40_14095</name>
</gene>
<evidence type="ECO:0000313" key="2">
    <source>
        <dbReference type="EMBL" id="MDO5975324.1"/>
    </source>
</evidence>
<keyword evidence="1" id="KW-1133">Transmembrane helix</keyword>
<name>A0ABT8WQP7_9FLAO</name>
<keyword evidence="1" id="KW-0812">Transmembrane</keyword>
<comment type="caution">
    <text evidence="2">The sequence shown here is derived from an EMBL/GenBank/DDBJ whole genome shotgun (WGS) entry which is preliminary data.</text>
</comment>
<feature type="transmembrane region" description="Helical" evidence="1">
    <location>
        <begin position="127"/>
        <end position="154"/>
    </location>
</feature>
<feature type="transmembrane region" description="Helical" evidence="1">
    <location>
        <begin position="75"/>
        <end position="107"/>
    </location>
</feature>
<keyword evidence="1" id="KW-0472">Membrane</keyword>
<dbReference type="Pfam" id="PF19992">
    <property type="entry name" value="DUF6427"/>
    <property type="match status" value="1"/>
</dbReference>
<feature type="transmembrane region" description="Helical" evidence="1">
    <location>
        <begin position="207"/>
        <end position="228"/>
    </location>
</feature>
<feature type="transmembrane region" description="Helical" evidence="1">
    <location>
        <begin position="240"/>
        <end position="259"/>
    </location>
</feature>
<dbReference type="Proteomes" id="UP001176806">
    <property type="component" value="Unassembled WGS sequence"/>
</dbReference>
<feature type="transmembrane region" description="Helical" evidence="1">
    <location>
        <begin position="42"/>
        <end position="63"/>
    </location>
</feature>
<evidence type="ECO:0000313" key="3">
    <source>
        <dbReference type="Proteomes" id="UP001176806"/>
    </source>
</evidence>
<reference evidence="2" key="1">
    <citation type="submission" date="2023-07" db="EMBL/GenBank/DDBJ databases">
        <title>Two novel species in the genus Flavivirga.</title>
        <authorList>
            <person name="Kwon K."/>
        </authorList>
    </citation>
    <scope>NUCLEOTIDE SEQUENCE</scope>
    <source>
        <strain evidence="2">KACC 14158</strain>
    </source>
</reference>
<accession>A0ABT8WQP7</accession>